<dbReference type="InterPro" id="IPR001005">
    <property type="entry name" value="SANT/Myb"/>
</dbReference>
<dbReference type="EMBL" id="JAYKXN010000002">
    <property type="protein sequence ID" value="KAK7309610.1"/>
    <property type="molecule type" value="Genomic_DNA"/>
</dbReference>
<sequence>MPNRDTFVPRRSPRLQPNHNTPNPQPKPTNKSKTCAVRSTRSAKLNNGMGVFPSLRRSPRFSNRLAPTNEPTHNENCTGVKKDESETKEKRVVLNEGEGARKGGNGKGVEVGMKRKHRGEETAKGWTKEQELALRRAYLAAKPSPHFWKNVSKLVPGKSQQDCFDRIHHDHVTPPQCQPRSRVKTLNSSPVHSFSISASELLKPIDKRIRRSNILKPKNIITQKSVEKLLQRHLKVDQGREGDIFSILEPNIDFSTNALQPSETIVTPKQQKEHKGFLQGCTEISSSSSHKKSLSRFSSLSSPDLVSPPVLKQVKNRVNHEKYINQLRCREARRRAASAQVPVTEKIVGEGNNIQKRDVVKAAKVALVSEARDAINKFQLSLVNFMDNACSSDEDNDDGHEFEYESE</sequence>
<dbReference type="PANTHER" id="PTHR14000">
    <property type="entry name" value="FINGER CCCH DOMAIN PROTEIN, PUTATIVE (DUF3755)-RELATED"/>
    <property type="match status" value="1"/>
</dbReference>
<dbReference type="SUPFAM" id="SSF46689">
    <property type="entry name" value="Homeodomain-like"/>
    <property type="match status" value="1"/>
</dbReference>
<evidence type="ECO:0000313" key="3">
    <source>
        <dbReference type="Proteomes" id="UP001359559"/>
    </source>
</evidence>
<dbReference type="Gene3D" id="1.10.10.60">
    <property type="entry name" value="Homeodomain-like"/>
    <property type="match status" value="1"/>
</dbReference>
<keyword evidence="3" id="KW-1185">Reference proteome</keyword>
<dbReference type="CDD" id="cd00167">
    <property type="entry name" value="SANT"/>
    <property type="match status" value="1"/>
</dbReference>
<feature type="region of interest" description="Disordered" evidence="1">
    <location>
        <begin position="1"/>
        <end position="89"/>
    </location>
</feature>
<name>A0AAN9K1S6_CLITE</name>
<organism evidence="2 3">
    <name type="scientific">Clitoria ternatea</name>
    <name type="common">Butterfly pea</name>
    <dbReference type="NCBI Taxonomy" id="43366"/>
    <lineage>
        <taxon>Eukaryota</taxon>
        <taxon>Viridiplantae</taxon>
        <taxon>Streptophyta</taxon>
        <taxon>Embryophyta</taxon>
        <taxon>Tracheophyta</taxon>
        <taxon>Spermatophyta</taxon>
        <taxon>Magnoliopsida</taxon>
        <taxon>eudicotyledons</taxon>
        <taxon>Gunneridae</taxon>
        <taxon>Pentapetalae</taxon>
        <taxon>rosids</taxon>
        <taxon>fabids</taxon>
        <taxon>Fabales</taxon>
        <taxon>Fabaceae</taxon>
        <taxon>Papilionoideae</taxon>
        <taxon>50 kb inversion clade</taxon>
        <taxon>NPAAA clade</taxon>
        <taxon>indigoferoid/millettioid clade</taxon>
        <taxon>Phaseoleae</taxon>
        <taxon>Clitoria</taxon>
    </lineage>
</organism>
<dbReference type="AlphaFoldDB" id="A0AAN9K1S6"/>
<reference evidence="2 3" key="1">
    <citation type="submission" date="2024-01" db="EMBL/GenBank/DDBJ databases">
        <title>The genomes of 5 underutilized Papilionoideae crops provide insights into root nodulation and disease resistance.</title>
        <authorList>
            <person name="Yuan L."/>
        </authorList>
    </citation>
    <scope>NUCLEOTIDE SEQUENCE [LARGE SCALE GENOMIC DNA]</scope>
    <source>
        <strain evidence="2">LY-2023</strain>
        <tissue evidence="2">Leaf</tissue>
    </source>
</reference>
<dbReference type="Proteomes" id="UP001359559">
    <property type="component" value="Unassembled WGS sequence"/>
</dbReference>
<dbReference type="InterPro" id="IPR009057">
    <property type="entry name" value="Homeodomain-like_sf"/>
</dbReference>
<comment type="caution">
    <text evidence="2">The sequence shown here is derived from an EMBL/GenBank/DDBJ whole genome shotgun (WGS) entry which is preliminary data.</text>
</comment>
<proteinExistence type="predicted"/>
<accession>A0AAN9K1S6</accession>
<feature type="compositionally biased region" description="Polar residues" evidence="1">
    <location>
        <begin position="65"/>
        <end position="77"/>
    </location>
</feature>
<evidence type="ECO:0000256" key="1">
    <source>
        <dbReference type="SAM" id="MobiDB-lite"/>
    </source>
</evidence>
<gene>
    <name evidence="2" type="ORF">RJT34_06479</name>
</gene>
<evidence type="ECO:0000313" key="2">
    <source>
        <dbReference type="EMBL" id="KAK7309610.1"/>
    </source>
</evidence>
<feature type="compositionally biased region" description="Basic and acidic residues" evidence="1">
    <location>
        <begin position="80"/>
        <end position="89"/>
    </location>
</feature>
<evidence type="ECO:0008006" key="4">
    <source>
        <dbReference type="Google" id="ProtNLM"/>
    </source>
</evidence>
<protein>
    <recommendedName>
        <fullName evidence="4">Myb-like domain-containing protein</fullName>
    </recommendedName>
</protein>
<dbReference type="PANTHER" id="PTHR14000:SF17">
    <property type="entry name" value="MYB-LIKE DOMAIN-CONTAINING PROTEIN"/>
    <property type="match status" value="1"/>
</dbReference>